<protein>
    <submittedName>
        <fullName evidence="1">Uncharacterized protein</fullName>
    </submittedName>
</protein>
<dbReference type="Proteomes" id="UP000313359">
    <property type="component" value="Unassembled WGS sequence"/>
</dbReference>
<gene>
    <name evidence="1" type="ORF">L227DRAFT_426919</name>
</gene>
<keyword evidence="2" id="KW-1185">Reference proteome</keyword>
<accession>A0A5C2RNI3</accession>
<reference evidence="1" key="1">
    <citation type="journal article" date="2018" name="Genome Biol. Evol.">
        <title>Genomics and development of Lentinus tigrinus, a white-rot wood-decaying mushroom with dimorphic fruiting bodies.</title>
        <authorList>
            <person name="Wu B."/>
            <person name="Xu Z."/>
            <person name="Knudson A."/>
            <person name="Carlson A."/>
            <person name="Chen N."/>
            <person name="Kovaka S."/>
            <person name="LaButti K."/>
            <person name="Lipzen A."/>
            <person name="Pennachio C."/>
            <person name="Riley R."/>
            <person name="Schakwitz W."/>
            <person name="Umezawa K."/>
            <person name="Ohm R.A."/>
            <person name="Grigoriev I.V."/>
            <person name="Nagy L.G."/>
            <person name="Gibbons J."/>
            <person name="Hibbett D."/>
        </authorList>
    </citation>
    <scope>NUCLEOTIDE SEQUENCE [LARGE SCALE GENOMIC DNA]</scope>
    <source>
        <strain evidence="1">ALCF2SS1-6</strain>
    </source>
</reference>
<evidence type="ECO:0000313" key="1">
    <source>
        <dbReference type="EMBL" id="RPD52874.1"/>
    </source>
</evidence>
<dbReference type="AlphaFoldDB" id="A0A5C2RNI3"/>
<name>A0A5C2RNI3_9APHY</name>
<sequence length="111" mass="12201">MLERMRTANGSMLPNCMVLYMCLHGELLCTNYITAPRAFTRTCIAVCCPSCKRHPGRRASVVLPRRSSTLSGRSTFLNVPHPTCGVPSILYDCSASVRVDIARPAILDMAQ</sequence>
<organism evidence="1 2">
    <name type="scientific">Lentinus tigrinus ALCF2SS1-6</name>
    <dbReference type="NCBI Taxonomy" id="1328759"/>
    <lineage>
        <taxon>Eukaryota</taxon>
        <taxon>Fungi</taxon>
        <taxon>Dikarya</taxon>
        <taxon>Basidiomycota</taxon>
        <taxon>Agaricomycotina</taxon>
        <taxon>Agaricomycetes</taxon>
        <taxon>Polyporales</taxon>
        <taxon>Polyporaceae</taxon>
        <taxon>Lentinus</taxon>
    </lineage>
</organism>
<dbReference type="EMBL" id="ML122336">
    <property type="protein sequence ID" value="RPD52874.1"/>
    <property type="molecule type" value="Genomic_DNA"/>
</dbReference>
<evidence type="ECO:0000313" key="2">
    <source>
        <dbReference type="Proteomes" id="UP000313359"/>
    </source>
</evidence>
<proteinExistence type="predicted"/>